<gene>
    <name evidence="1" type="ORF">ILEXP_LOCUS41046</name>
</gene>
<comment type="caution">
    <text evidence="1">The sequence shown here is derived from an EMBL/GenBank/DDBJ whole genome shotgun (WGS) entry which is preliminary data.</text>
</comment>
<dbReference type="AlphaFoldDB" id="A0ABC8TTV3"/>
<dbReference type="EMBL" id="CAUOFW020005751">
    <property type="protein sequence ID" value="CAK9171477.1"/>
    <property type="molecule type" value="Genomic_DNA"/>
</dbReference>
<dbReference type="Proteomes" id="UP001642360">
    <property type="component" value="Unassembled WGS sequence"/>
</dbReference>
<name>A0ABC8TTV3_9AQUA</name>
<organism evidence="1 2">
    <name type="scientific">Ilex paraguariensis</name>
    <name type="common">yerba mate</name>
    <dbReference type="NCBI Taxonomy" id="185542"/>
    <lineage>
        <taxon>Eukaryota</taxon>
        <taxon>Viridiplantae</taxon>
        <taxon>Streptophyta</taxon>
        <taxon>Embryophyta</taxon>
        <taxon>Tracheophyta</taxon>
        <taxon>Spermatophyta</taxon>
        <taxon>Magnoliopsida</taxon>
        <taxon>eudicotyledons</taxon>
        <taxon>Gunneridae</taxon>
        <taxon>Pentapetalae</taxon>
        <taxon>asterids</taxon>
        <taxon>campanulids</taxon>
        <taxon>Aquifoliales</taxon>
        <taxon>Aquifoliaceae</taxon>
        <taxon>Ilex</taxon>
    </lineage>
</organism>
<protein>
    <submittedName>
        <fullName evidence="1">Uncharacterized protein</fullName>
    </submittedName>
</protein>
<sequence>MEELYSRRVLNKDVPQGISNGESKTLNGTYRWLQRCDHNEFRGTEIAVRALILGRKIKRPTKPHTLMLLPTYLM</sequence>
<keyword evidence="2" id="KW-1185">Reference proteome</keyword>
<evidence type="ECO:0000313" key="1">
    <source>
        <dbReference type="EMBL" id="CAK9171477.1"/>
    </source>
</evidence>
<accession>A0ABC8TTV3</accession>
<feature type="non-terminal residue" evidence="1">
    <location>
        <position position="74"/>
    </location>
</feature>
<reference evidence="1 2" key="1">
    <citation type="submission" date="2024-02" db="EMBL/GenBank/DDBJ databases">
        <authorList>
            <person name="Vignale AGUSTIN F."/>
            <person name="Sosa J E."/>
            <person name="Modenutti C."/>
        </authorList>
    </citation>
    <scope>NUCLEOTIDE SEQUENCE [LARGE SCALE GENOMIC DNA]</scope>
</reference>
<evidence type="ECO:0000313" key="2">
    <source>
        <dbReference type="Proteomes" id="UP001642360"/>
    </source>
</evidence>
<proteinExistence type="predicted"/>